<sequence length="195" mass="20260">MVDRGEIENGGGAGDAVGAVGVGPGGSGRACGLEACSARFIIGQSVVDDTAGHREGRLGGGLQRRAAEREPGPEACWGSAEERKLAGHRMVKRSRFCGLRMEQCTISSSSGCHGCHNKAVVRTVRGGPLSTRAVRRASTLFHTKPAAGGCEGLPVTPFQAAIQWGCTIQCGHCFEQILPTNGTKAAHESGPHWEG</sequence>
<dbReference type="AlphaFoldDB" id="A0AAE0EM22"/>
<keyword evidence="3" id="KW-1185">Reference proteome</keyword>
<name>A0AAE0EM22_9CHLO</name>
<evidence type="ECO:0000313" key="2">
    <source>
        <dbReference type="EMBL" id="KAK3233361.1"/>
    </source>
</evidence>
<evidence type="ECO:0000256" key="1">
    <source>
        <dbReference type="SAM" id="MobiDB-lite"/>
    </source>
</evidence>
<gene>
    <name evidence="2" type="ORF">CYMTET_56335</name>
</gene>
<accession>A0AAE0EM22</accession>
<reference evidence="2 3" key="1">
    <citation type="journal article" date="2015" name="Genome Biol. Evol.">
        <title>Comparative Genomics of a Bacterivorous Green Alga Reveals Evolutionary Causalities and Consequences of Phago-Mixotrophic Mode of Nutrition.</title>
        <authorList>
            <person name="Burns J.A."/>
            <person name="Paasch A."/>
            <person name="Narechania A."/>
            <person name="Kim E."/>
        </authorList>
    </citation>
    <scope>NUCLEOTIDE SEQUENCE [LARGE SCALE GENOMIC DNA]</scope>
    <source>
        <strain evidence="2 3">PLY_AMNH</strain>
    </source>
</reference>
<dbReference type="EMBL" id="LGRX02035738">
    <property type="protein sequence ID" value="KAK3233361.1"/>
    <property type="molecule type" value="Genomic_DNA"/>
</dbReference>
<proteinExistence type="predicted"/>
<feature type="region of interest" description="Disordered" evidence="1">
    <location>
        <begin position="52"/>
        <end position="75"/>
    </location>
</feature>
<protein>
    <submittedName>
        <fullName evidence="2">Uncharacterized protein</fullName>
    </submittedName>
</protein>
<dbReference type="Proteomes" id="UP001190700">
    <property type="component" value="Unassembled WGS sequence"/>
</dbReference>
<evidence type="ECO:0000313" key="3">
    <source>
        <dbReference type="Proteomes" id="UP001190700"/>
    </source>
</evidence>
<organism evidence="2 3">
    <name type="scientific">Cymbomonas tetramitiformis</name>
    <dbReference type="NCBI Taxonomy" id="36881"/>
    <lineage>
        <taxon>Eukaryota</taxon>
        <taxon>Viridiplantae</taxon>
        <taxon>Chlorophyta</taxon>
        <taxon>Pyramimonadophyceae</taxon>
        <taxon>Pyramimonadales</taxon>
        <taxon>Pyramimonadaceae</taxon>
        <taxon>Cymbomonas</taxon>
    </lineage>
</organism>
<comment type="caution">
    <text evidence="2">The sequence shown here is derived from an EMBL/GenBank/DDBJ whole genome shotgun (WGS) entry which is preliminary data.</text>
</comment>